<reference evidence="1" key="1">
    <citation type="submission" date="2018-04" db="EMBL/GenBank/DDBJ databases">
        <title>Transcriptome assembly of Sipha flava.</title>
        <authorList>
            <person name="Scully E.D."/>
            <person name="Geib S.M."/>
            <person name="Palmer N.A."/>
            <person name="Koch K."/>
            <person name="Bradshaw J."/>
            <person name="Heng-Moss T."/>
            <person name="Sarath G."/>
        </authorList>
    </citation>
    <scope>NUCLEOTIDE SEQUENCE</scope>
</reference>
<sequence length="126" mass="14912">MGRRWYAVIVRGTSLCFCAGRPVNAKYEQNYRHPAPRQRYAVKTGNVARKATAPWMIRLHCRLGRAGRTRAYYDPCVRIKWARARACERVYCIRPTNRPPYCCYNILLYDFTVGEYVLWRIIQQFG</sequence>
<name>A0A2S2R4Q6_9HEMI</name>
<evidence type="ECO:0000313" key="1">
    <source>
        <dbReference type="EMBL" id="MBY84958.1"/>
    </source>
</evidence>
<protein>
    <submittedName>
        <fullName evidence="1">Uncharacterized protein</fullName>
    </submittedName>
</protein>
<accession>A0A2S2R4Q6</accession>
<dbReference type="EMBL" id="GGMS01015755">
    <property type="protein sequence ID" value="MBY84958.1"/>
    <property type="molecule type" value="Transcribed_RNA"/>
</dbReference>
<dbReference type="AlphaFoldDB" id="A0A2S2R4Q6"/>
<proteinExistence type="predicted"/>
<organism evidence="1">
    <name type="scientific">Sipha flava</name>
    <name type="common">yellow sugarcane aphid</name>
    <dbReference type="NCBI Taxonomy" id="143950"/>
    <lineage>
        <taxon>Eukaryota</taxon>
        <taxon>Metazoa</taxon>
        <taxon>Ecdysozoa</taxon>
        <taxon>Arthropoda</taxon>
        <taxon>Hexapoda</taxon>
        <taxon>Insecta</taxon>
        <taxon>Pterygota</taxon>
        <taxon>Neoptera</taxon>
        <taxon>Paraneoptera</taxon>
        <taxon>Hemiptera</taxon>
        <taxon>Sternorrhyncha</taxon>
        <taxon>Aphidomorpha</taxon>
        <taxon>Aphidoidea</taxon>
        <taxon>Aphididae</taxon>
        <taxon>Sipha</taxon>
    </lineage>
</organism>
<gene>
    <name evidence="1" type="ORF">g.153964</name>
</gene>